<evidence type="ECO:0000256" key="1">
    <source>
        <dbReference type="SAM" id="MobiDB-lite"/>
    </source>
</evidence>
<accession>A0A4Y7TDG8</accession>
<keyword evidence="3" id="KW-1185">Reference proteome</keyword>
<name>A0A4Y7TDG8_COPMI</name>
<dbReference type="AlphaFoldDB" id="A0A4Y7TDG8"/>
<gene>
    <name evidence="2" type="ORF">FA13DRAFT_1791273</name>
</gene>
<evidence type="ECO:0000313" key="3">
    <source>
        <dbReference type="Proteomes" id="UP000298030"/>
    </source>
</evidence>
<evidence type="ECO:0000313" key="2">
    <source>
        <dbReference type="EMBL" id="TEB32004.1"/>
    </source>
</evidence>
<feature type="compositionally biased region" description="Pro residues" evidence="1">
    <location>
        <begin position="39"/>
        <end position="52"/>
    </location>
</feature>
<comment type="caution">
    <text evidence="2">The sequence shown here is derived from an EMBL/GenBank/DDBJ whole genome shotgun (WGS) entry which is preliminary data.</text>
</comment>
<organism evidence="2 3">
    <name type="scientific">Coprinellus micaceus</name>
    <name type="common">Glistening ink-cap mushroom</name>
    <name type="synonym">Coprinus micaceus</name>
    <dbReference type="NCBI Taxonomy" id="71717"/>
    <lineage>
        <taxon>Eukaryota</taxon>
        <taxon>Fungi</taxon>
        <taxon>Dikarya</taxon>
        <taxon>Basidiomycota</taxon>
        <taxon>Agaricomycotina</taxon>
        <taxon>Agaricomycetes</taxon>
        <taxon>Agaricomycetidae</taxon>
        <taxon>Agaricales</taxon>
        <taxon>Agaricineae</taxon>
        <taxon>Psathyrellaceae</taxon>
        <taxon>Coprinellus</taxon>
    </lineage>
</organism>
<dbReference type="Proteomes" id="UP000298030">
    <property type="component" value="Unassembled WGS sequence"/>
</dbReference>
<dbReference type="EMBL" id="QPFP01000017">
    <property type="protein sequence ID" value="TEB32004.1"/>
    <property type="molecule type" value="Genomic_DNA"/>
</dbReference>
<feature type="region of interest" description="Disordered" evidence="1">
    <location>
        <begin position="34"/>
        <end position="94"/>
    </location>
</feature>
<sequence>MDVRKEGRNDGCPPVVHLLHPSYVCILPLTPHADRSQFPPKPPRPGNPPQNPPQQALYMCTPLRPLAPNLVTHSLPRSKPQHRGQRSPPVDLERPSRFEFSPLVLDIADDNDLPLHSTPNCSPPLRPKCVLCLPAFVSPLLQLLTTDASILSFHP</sequence>
<reference evidence="2 3" key="1">
    <citation type="journal article" date="2019" name="Nat. Ecol. Evol.">
        <title>Megaphylogeny resolves global patterns of mushroom evolution.</title>
        <authorList>
            <person name="Varga T."/>
            <person name="Krizsan K."/>
            <person name="Foldi C."/>
            <person name="Dima B."/>
            <person name="Sanchez-Garcia M."/>
            <person name="Sanchez-Ramirez S."/>
            <person name="Szollosi G.J."/>
            <person name="Szarkandi J.G."/>
            <person name="Papp V."/>
            <person name="Albert L."/>
            <person name="Andreopoulos W."/>
            <person name="Angelini C."/>
            <person name="Antonin V."/>
            <person name="Barry K.W."/>
            <person name="Bougher N.L."/>
            <person name="Buchanan P."/>
            <person name="Buyck B."/>
            <person name="Bense V."/>
            <person name="Catcheside P."/>
            <person name="Chovatia M."/>
            <person name="Cooper J."/>
            <person name="Damon W."/>
            <person name="Desjardin D."/>
            <person name="Finy P."/>
            <person name="Geml J."/>
            <person name="Haridas S."/>
            <person name="Hughes K."/>
            <person name="Justo A."/>
            <person name="Karasinski D."/>
            <person name="Kautmanova I."/>
            <person name="Kiss B."/>
            <person name="Kocsube S."/>
            <person name="Kotiranta H."/>
            <person name="LaButti K.M."/>
            <person name="Lechner B.E."/>
            <person name="Liimatainen K."/>
            <person name="Lipzen A."/>
            <person name="Lukacs Z."/>
            <person name="Mihaltcheva S."/>
            <person name="Morgado L.N."/>
            <person name="Niskanen T."/>
            <person name="Noordeloos M.E."/>
            <person name="Ohm R.A."/>
            <person name="Ortiz-Santana B."/>
            <person name="Ovrebo C."/>
            <person name="Racz N."/>
            <person name="Riley R."/>
            <person name="Savchenko A."/>
            <person name="Shiryaev A."/>
            <person name="Soop K."/>
            <person name="Spirin V."/>
            <person name="Szebenyi C."/>
            <person name="Tomsovsky M."/>
            <person name="Tulloss R.E."/>
            <person name="Uehling J."/>
            <person name="Grigoriev I.V."/>
            <person name="Vagvolgyi C."/>
            <person name="Papp T."/>
            <person name="Martin F.M."/>
            <person name="Miettinen O."/>
            <person name="Hibbett D.S."/>
            <person name="Nagy L.G."/>
        </authorList>
    </citation>
    <scope>NUCLEOTIDE SEQUENCE [LARGE SCALE GENOMIC DNA]</scope>
    <source>
        <strain evidence="2 3">FP101781</strain>
    </source>
</reference>
<protein>
    <submittedName>
        <fullName evidence="2">Uncharacterized protein</fullName>
    </submittedName>
</protein>
<proteinExistence type="predicted"/>